<dbReference type="PANTHER" id="PTHR10742">
    <property type="entry name" value="FLAVIN MONOAMINE OXIDASE"/>
    <property type="match status" value="1"/>
</dbReference>
<accession>A0A443S210</accession>
<feature type="domain" description="Amine oxidase" evidence="1">
    <location>
        <begin position="55"/>
        <end position="115"/>
    </location>
</feature>
<dbReference type="VEuPathDB" id="VectorBase:LDEU010461"/>
<dbReference type="Proteomes" id="UP000288716">
    <property type="component" value="Unassembled WGS sequence"/>
</dbReference>
<keyword evidence="3" id="KW-1185">Reference proteome</keyword>
<name>A0A443S210_9ACAR</name>
<dbReference type="GO" id="GO:0001716">
    <property type="term" value="F:L-amino-acid oxidase activity"/>
    <property type="evidence" value="ECO:0007669"/>
    <property type="project" value="TreeGrafter"/>
</dbReference>
<dbReference type="OrthoDB" id="7777654at2759"/>
<reference evidence="2 3" key="1">
    <citation type="journal article" date="2018" name="Gigascience">
        <title>Genomes of trombidid mites reveal novel predicted allergens and laterally-transferred genes associated with secondary metabolism.</title>
        <authorList>
            <person name="Dong X."/>
            <person name="Chaisiri K."/>
            <person name="Xia D."/>
            <person name="Armstrong S.D."/>
            <person name="Fang Y."/>
            <person name="Donnelly M.J."/>
            <person name="Kadowaki T."/>
            <person name="McGarry J.W."/>
            <person name="Darby A.C."/>
            <person name="Makepeace B.L."/>
        </authorList>
    </citation>
    <scope>NUCLEOTIDE SEQUENCE [LARGE SCALE GENOMIC DNA]</scope>
    <source>
        <strain evidence="2">UoL-UT</strain>
    </source>
</reference>
<dbReference type="Gene3D" id="3.50.50.60">
    <property type="entry name" value="FAD/NAD(P)-binding domain"/>
    <property type="match status" value="1"/>
</dbReference>
<dbReference type="PANTHER" id="PTHR10742:SF342">
    <property type="entry name" value="AMINE OXIDASE"/>
    <property type="match status" value="1"/>
</dbReference>
<dbReference type="InterPro" id="IPR036188">
    <property type="entry name" value="FAD/NAD-bd_sf"/>
</dbReference>
<dbReference type="SUPFAM" id="SSF51905">
    <property type="entry name" value="FAD/NAD(P)-binding domain"/>
    <property type="match status" value="1"/>
</dbReference>
<sequence>MKNIIFVFIIQFLLHNERQCLLLFNSGENTKNIGFENDIKLKQERVKVGIVGAGISGLYTALILQDLGIDYELFEASNRIGGRIFTHYFNNDSSNLNYVDLGAMRLPNCTAYDRLLGNNYQKMKN</sequence>
<evidence type="ECO:0000313" key="2">
    <source>
        <dbReference type="EMBL" id="RWS21579.1"/>
    </source>
</evidence>
<evidence type="ECO:0000259" key="1">
    <source>
        <dbReference type="Pfam" id="PF01593"/>
    </source>
</evidence>
<comment type="caution">
    <text evidence="2">The sequence shown here is derived from an EMBL/GenBank/DDBJ whole genome shotgun (WGS) entry which is preliminary data.</text>
</comment>
<gene>
    <name evidence="2" type="ORF">B4U80_14128</name>
</gene>
<proteinExistence type="predicted"/>
<dbReference type="EMBL" id="NCKV01011665">
    <property type="protein sequence ID" value="RWS21579.1"/>
    <property type="molecule type" value="Genomic_DNA"/>
</dbReference>
<evidence type="ECO:0000313" key="3">
    <source>
        <dbReference type="Proteomes" id="UP000288716"/>
    </source>
</evidence>
<protein>
    <recommendedName>
        <fullName evidence="1">Amine oxidase domain-containing protein</fullName>
    </recommendedName>
</protein>
<dbReference type="AlphaFoldDB" id="A0A443S210"/>
<dbReference type="InterPro" id="IPR050281">
    <property type="entry name" value="Flavin_monoamine_oxidase"/>
</dbReference>
<dbReference type="STRING" id="299467.A0A443S210"/>
<organism evidence="2 3">
    <name type="scientific">Leptotrombidium deliense</name>
    <dbReference type="NCBI Taxonomy" id="299467"/>
    <lineage>
        <taxon>Eukaryota</taxon>
        <taxon>Metazoa</taxon>
        <taxon>Ecdysozoa</taxon>
        <taxon>Arthropoda</taxon>
        <taxon>Chelicerata</taxon>
        <taxon>Arachnida</taxon>
        <taxon>Acari</taxon>
        <taxon>Acariformes</taxon>
        <taxon>Trombidiformes</taxon>
        <taxon>Prostigmata</taxon>
        <taxon>Anystina</taxon>
        <taxon>Parasitengona</taxon>
        <taxon>Trombiculoidea</taxon>
        <taxon>Trombiculidae</taxon>
        <taxon>Leptotrombidium</taxon>
    </lineage>
</organism>
<dbReference type="Pfam" id="PF01593">
    <property type="entry name" value="Amino_oxidase"/>
    <property type="match status" value="1"/>
</dbReference>
<dbReference type="GO" id="GO:0009063">
    <property type="term" value="P:amino acid catabolic process"/>
    <property type="evidence" value="ECO:0007669"/>
    <property type="project" value="TreeGrafter"/>
</dbReference>
<dbReference type="InterPro" id="IPR002937">
    <property type="entry name" value="Amino_oxidase"/>
</dbReference>